<dbReference type="RefSeq" id="WP_157802832.1">
    <property type="nucleotide sequence ID" value="NZ_PGFB01000002.1"/>
</dbReference>
<dbReference type="Pfam" id="PF17645">
    <property type="entry name" value="Amdase"/>
    <property type="match status" value="1"/>
</dbReference>
<comment type="caution">
    <text evidence="1">The sequence shown here is derived from an EMBL/GenBank/DDBJ whole genome shotgun (WGS) entry which is preliminary data.</text>
</comment>
<keyword evidence="2" id="KW-1185">Reference proteome</keyword>
<evidence type="ECO:0000313" key="1">
    <source>
        <dbReference type="EMBL" id="PJJ63602.1"/>
    </source>
</evidence>
<organism evidence="1 2">
    <name type="scientific">Compostimonas suwonensis</name>
    <dbReference type="NCBI Taxonomy" id="1048394"/>
    <lineage>
        <taxon>Bacteria</taxon>
        <taxon>Bacillati</taxon>
        <taxon>Actinomycetota</taxon>
        <taxon>Actinomycetes</taxon>
        <taxon>Micrococcales</taxon>
        <taxon>Microbacteriaceae</taxon>
        <taxon>Compostimonas</taxon>
    </lineage>
</organism>
<protein>
    <submittedName>
        <fullName evidence="1">Maleate isomerase/arylmalonate decarboxylase</fullName>
    </submittedName>
</protein>
<dbReference type="PANTHER" id="PTHR40267">
    <property type="entry name" value="BLR3294 PROTEIN"/>
    <property type="match status" value="1"/>
</dbReference>
<proteinExistence type="predicted"/>
<dbReference type="Proteomes" id="UP000230161">
    <property type="component" value="Unassembled WGS sequence"/>
</dbReference>
<sequence length="262" mass="28181">MNQAPYGWHARIGLILPSDNVLMEPELNELGLPGVSFHVLRLTATDPEEMRRQAIELAGSITEMGLDVVVYACAETSFNGGRTSRASLSALIAEECGLPVITATEALLRACESMELVQVAVVSPYSVRSGTDLEDVLAENGLTVVAATHRDFSLETDDPRVWFLTNRQAPAEVHAMARQLAHGDADAVLIVSTNLATLRILSPLEEELGKPVLSSNQAIVWWCLRRLGLSIDLSALGRLADADIPEAPGSRVARLTTTGSTE</sequence>
<keyword evidence="1" id="KW-0413">Isomerase</keyword>
<dbReference type="AlphaFoldDB" id="A0A2M9BZV3"/>
<name>A0A2M9BZV3_9MICO</name>
<dbReference type="PANTHER" id="PTHR40267:SF1">
    <property type="entry name" value="BLR3294 PROTEIN"/>
    <property type="match status" value="1"/>
</dbReference>
<dbReference type="PIRSF" id="PIRSF015736">
    <property type="entry name" value="MI"/>
    <property type="match status" value="1"/>
</dbReference>
<dbReference type="InterPro" id="IPR053714">
    <property type="entry name" value="Iso_Racemase_Enz_sf"/>
</dbReference>
<evidence type="ECO:0000313" key="2">
    <source>
        <dbReference type="Proteomes" id="UP000230161"/>
    </source>
</evidence>
<dbReference type="OrthoDB" id="4537983at2"/>
<reference evidence="1 2" key="1">
    <citation type="submission" date="2017-11" db="EMBL/GenBank/DDBJ databases">
        <title>Genomic Encyclopedia of Archaeal and Bacterial Type Strains, Phase II (KMG-II): From Individual Species to Whole Genera.</title>
        <authorList>
            <person name="Goeker M."/>
        </authorList>
    </citation>
    <scope>NUCLEOTIDE SEQUENCE [LARGE SCALE GENOMIC DNA]</scope>
    <source>
        <strain evidence="1 2">DSM 25625</strain>
    </source>
</reference>
<gene>
    <name evidence="1" type="ORF">CLV54_1272</name>
</gene>
<dbReference type="EMBL" id="PGFB01000002">
    <property type="protein sequence ID" value="PJJ63602.1"/>
    <property type="molecule type" value="Genomic_DNA"/>
</dbReference>
<accession>A0A2M9BZV3</accession>
<dbReference type="GO" id="GO:0016853">
    <property type="term" value="F:isomerase activity"/>
    <property type="evidence" value="ECO:0007669"/>
    <property type="project" value="UniProtKB-KW"/>
</dbReference>
<dbReference type="Gene3D" id="3.40.50.12500">
    <property type="match status" value="1"/>
</dbReference>
<dbReference type="InterPro" id="IPR026286">
    <property type="entry name" value="MaiA/AMDase"/>
</dbReference>